<dbReference type="RefSeq" id="WP_229638840.1">
    <property type="nucleotide sequence ID" value="NZ_JADWDC010000004.1"/>
</dbReference>
<keyword evidence="1" id="KW-0472">Membrane</keyword>
<protein>
    <submittedName>
        <fullName evidence="2">Uncharacterized protein</fullName>
    </submittedName>
</protein>
<dbReference type="Proteomes" id="UP000729733">
    <property type="component" value="Unassembled WGS sequence"/>
</dbReference>
<keyword evidence="1" id="KW-0812">Transmembrane</keyword>
<accession>A0A964FE77</accession>
<comment type="caution">
    <text evidence="2">The sequence shown here is derived from an EMBL/GenBank/DDBJ whole genome shotgun (WGS) entry which is preliminary data.</text>
</comment>
<evidence type="ECO:0000256" key="1">
    <source>
        <dbReference type="SAM" id="Phobius"/>
    </source>
</evidence>
<proteinExistence type="predicted"/>
<evidence type="ECO:0000313" key="3">
    <source>
        <dbReference type="Proteomes" id="UP000729733"/>
    </source>
</evidence>
<reference evidence="2" key="1">
    <citation type="journal article" date="2021" name="Antonie Van Leeuwenhoek">
        <title>Draft genome and description of Waterburya agarophytonicola gen. nov. sp. nov. (Pleurocapsales, Cyanobacteria): a seaweed symbiont.</title>
        <authorList>
            <person name="Bonthond G."/>
            <person name="Shalygin S."/>
            <person name="Bayer T."/>
            <person name="Weinberger F."/>
        </authorList>
    </citation>
    <scope>NUCLEOTIDE SEQUENCE</scope>
    <source>
        <strain evidence="2">KI4</strain>
    </source>
</reference>
<organism evidence="2 3">
    <name type="scientific">Waterburya agarophytonicola KI4</name>
    <dbReference type="NCBI Taxonomy" id="2874699"/>
    <lineage>
        <taxon>Bacteria</taxon>
        <taxon>Bacillati</taxon>
        <taxon>Cyanobacteriota</taxon>
        <taxon>Cyanophyceae</taxon>
        <taxon>Pleurocapsales</taxon>
        <taxon>Hyellaceae</taxon>
        <taxon>Waterburya</taxon>
        <taxon>Waterburya agarophytonicola</taxon>
    </lineage>
</organism>
<keyword evidence="1" id="KW-1133">Transmembrane helix</keyword>
<gene>
    <name evidence="2" type="ORF">I4641_02445</name>
</gene>
<keyword evidence="3" id="KW-1185">Reference proteome</keyword>
<evidence type="ECO:0000313" key="2">
    <source>
        <dbReference type="EMBL" id="MCC0175841.1"/>
    </source>
</evidence>
<name>A0A964FE77_9CYAN</name>
<dbReference type="EMBL" id="JADWDC010000004">
    <property type="protein sequence ID" value="MCC0175841.1"/>
    <property type="molecule type" value="Genomic_DNA"/>
</dbReference>
<sequence>MSTIAFVFNYEATVHAQILDGIDGALGDVGTAAGGSIAATILDAVIDLIRIAVYVVVAGAVIAAIAFGVIQAQWQAPVLVVGTIIAIGLFLELMGVVVFG</sequence>
<feature type="transmembrane region" description="Helical" evidence="1">
    <location>
        <begin position="51"/>
        <end position="70"/>
    </location>
</feature>
<feature type="transmembrane region" description="Helical" evidence="1">
    <location>
        <begin position="76"/>
        <end position="99"/>
    </location>
</feature>
<dbReference type="AlphaFoldDB" id="A0A964FE77"/>